<dbReference type="RefSeq" id="WP_229318568.1">
    <property type="nucleotide sequence ID" value="NZ_AP025184.1"/>
</dbReference>
<reference evidence="2 3" key="1">
    <citation type="journal article" date="2022" name="Int. J. Syst. Evol. Microbiol.">
        <title>Flavobacterium ammonificans sp. nov. and Flavobacterium ammoniigenes sp. nov., ammonifying bacteria isolated from surface river water.</title>
        <authorList>
            <person name="Watanabe K."/>
            <person name="Kitamura T."/>
            <person name="Ogata Y."/>
            <person name="Shindo C."/>
            <person name="Suda W."/>
        </authorList>
    </citation>
    <scope>NUCLEOTIDE SEQUENCE [LARGE SCALE GENOMIC DNA]</scope>
    <source>
        <strain evidence="2 3">GENT5</strain>
    </source>
</reference>
<reference evidence="2 3" key="2">
    <citation type="journal article" date="2022" name="Microorganisms">
        <title>Complete Genome Sequences of Two Flavobacterium ammonificans Strains and a Flavobacterium ammoniigenes Strain of Ammonifying Bacterioplankton Isolated from Surface River Water.</title>
        <authorList>
            <person name="Suda W."/>
            <person name="Ogata Y."/>
            <person name="Shindo C."/>
            <person name="Watanabe K."/>
        </authorList>
    </citation>
    <scope>NUCLEOTIDE SEQUENCE [LARGE SCALE GENOMIC DNA]</scope>
    <source>
        <strain evidence="2 3">GENT5</strain>
    </source>
</reference>
<protein>
    <recommendedName>
        <fullName evidence="1">5'-Nucleotidase C-terminal domain-containing protein</fullName>
    </recommendedName>
</protein>
<dbReference type="InterPro" id="IPR036907">
    <property type="entry name" value="5'-Nucleotdase_C_sf"/>
</dbReference>
<gene>
    <name evidence="2" type="ORF">GENT5_14900</name>
</gene>
<evidence type="ECO:0000313" key="2">
    <source>
        <dbReference type="EMBL" id="BDB55185.1"/>
    </source>
</evidence>
<name>A0ABM7V735_9FLAO</name>
<organism evidence="2 3">
    <name type="scientific">Flavobacterium ammoniigenes</name>
    <dbReference type="NCBI Taxonomy" id="1751095"/>
    <lineage>
        <taxon>Bacteria</taxon>
        <taxon>Pseudomonadati</taxon>
        <taxon>Bacteroidota</taxon>
        <taxon>Flavobacteriia</taxon>
        <taxon>Flavobacteriales</taxon>
        <taxon>Flavobacteriaceae</taxon>
        <taxon>Flavobacterium</taxon>
    </lineage>
</organism>
<feature type="domain" description="5'-Nucleotidase C-terminal" evidence="1">
    <location>
        <begin position="83"/>
        <end position="222"/>
    </location>
</feature>
<dbReference type="Gene3D" id="3.90.780.10">
    <property type="entry name" value="5'-Nucleotidase, C-terminal domain"/>
    <property type="match status" value="1"/>
</dbReference>
<dbReference type="PRINTS" id="PR01607">
    <property type="entry name" value="APYRASEFAMLY"/>
</dbReference>
<keyword evidence="3" id="KW-1185">Reference proteome</keyword>
<sequence length="259" mass="29017">MVKLKKYNQFFKLFVIIITALTIVSCAKTHYELTKIEGKRVPIASAIAQNSTIESFITPYRNHIDDDLSAVIAYNPETLDKSNGKWQSPLGNLMADVSLNAGEKVFQLREKKSIAICILNSGGIRSILPKGNVTARTAFEIMPFENSLVVVALKGEQIQELVTYFIATKKSHPLSGLTFTIAKDATAKNILVQGKPLNNNAIYYVATNDYLANGGDNMNFFKKGIQKYDLDYKIRNILIDYFKEVDTIPVINDIRIIEE</sequence>
<dbReference type="InterPro" id="IPR008334">
    <property type="entry name" value="5'-Nucleotdase_C"/>
</dbReference>
<dbReference type="InterPro" id="IPR006179">
    <property type="entry name" value="5_nucleotidase/apyrase"/>
</dbReference>
<dbReference type="PANTHER" id="PTHR11575">
    <property type="entry name" value="5'-NUCLEOTIDASE-RELATED"/>
    <property type="match status" value="1"/>
</dbReference>
<evidence type="ECO:0000313" key="3">
    <source>
        <dbReference type="Proteomes" id="UP001319867"/>
    </source>
</evidence>
<dbReference type="Proteomes" id="UP001319867">
    <property type="component" value="Chromosome"/>
</dbReference>
<accession>A0ABM7V735</accession>
<dbReference type="PROSITE" id="PS51257">
    <property type="entry name" value="PROKAR_LIPOPROTEIN"/>
    <property type="match status" value="1"/>
</dbReference>
<evidence type="ECO:0000259" key="1">
    <source>
        <dbReference type="Pfam" id="PF02872"/>
    </source>
</evidence>
<dbReference type="SUPFAM" id="SSF55816">
    <property type="entry name" value="5'-nucleotidase (syn. UDP-sugar hydrolase), C-terminal domain"/>
    <property type="match status" value="1"/>
</dbReference>
<dbReference type="EMBL" id="AP025184">
    <property type="protein sequence ID" value="BDB55185.1"/>
    <property type="molecule type" value="Genomic_DNA"/>
</dbReference>
<dbReference type="Pfam" id="PF02872">
    <property type="entry name" value="5_nucleotid_C"/>
    <property type="match status" value="1"/>
</dbReference>
<proteinExistence type="predicted"/>
<dbReference type="PANTHER" id="PTHR11575:SF24">
    <property type="entry name" value="5'-NUCLEOTIDASE"/>
    <property type="match status" value="1"/>
</dbReference>